<dbReference type="Pfam" id="PF11979">
    <property type="entry name" value="SARA_C"/>
    <property type="match status" value="1"/>
</dbReference>
<dbReference type="PANTHER" id="PTHR46319:SF1">
    <property type="entry name" value="ZINC FINGER FYVE DOMAIN-CONTAINING PROTEIN 16"/>
    <property type="match status" value="1"/>
</dbReference>
<dbReference type="SMART" id="SM01421">
    <property type="entry name" value="DUF3480"/>
    <property type="match status" value="1"/>
</dbReference>
<feature type="non-terminal residue" evidence="2">
    <location>
        <position position="82"/>
    </location>
</feature>
<dbReference type="InterPro" id="IPR022557">
    <property type="entry name" value="SARA-like_C"/>
</dbReference>
<dbReference type="AlphaFoldDB" id="A0A7K5R7D0"/>
<reference evidence="2 3" key="1">
    <citation type="submission" date="2019-09" db="EMBL/GenBank/DDBJ databases">
        <title>Bird 10,000 Genomes (B10K) Project - Family phase.</title>
        <authorList>
            <person name="Zhang G."/>
        </authorList>
    </citation>
    <scope>NUCLEOTIDE SEQUENCE [LARGE SCALE GENOMIC DNA]</scope>
    <source>
        <strain evidence="2">B10K-DU-013-18</strain>
        <tissue evidence="2">Muscle</tissue>
    </source>
</reference>
<comment type="caution">
    <text evidence="2">The sequence shown here is derived from an EMBL/GenBank/DDBJ whole genome shotgun (WGS) entry which is preliminary data.</text>
</comment>
<gene>
    <name evidence="2" type="primary">Zfyve16_0</name>
    <name evidence="2" type="ORF">PRUHIM_R11430</name>
</gene>
<protein>
    <submittedName>
        <fullName evidence="2">ZFY16 protein</fullName>
    </submittedName>
</protein>
<dbReference type="OrthoDB" id="5872154at2759"/>
<dbReference type="GO" id="GO:0016197">
    <property type="term" value="P:endosomal transport"/>
    <property type="evidence" value="ECO:0007669"/>
    <property type="project" value="TreeGrafter"/>
</dbReference>
<feature type="non-terminal residue" evidence="2">
    <location>
        <position position="1"/>
    </location>
</feature>
<keyword evidence="3" id="KW-1185">Reference proteome</keyword>
<dbReference type="EMBL" id="VYZK01000863">
    <property type="protein sequence ID" value="NWT75667.1"/>
    <property type="molecule type" value="Genomic_DNA"/>
</dbReference>
<feature type="domain" description="Smad anchor for receptor activation-like C-terminal" evidence="1">
    <location>
        <begin position="1"/>
        <end position="82"/>
    </location>
</feature>
<evidence type="ECO:0000313" key="2">
    <source>
        <dbReference type="EMBL" id="NWT75667.1"/>
    </source>
</evidence>
<dbReference type="GO" id="GO:0031901">
    <property type="term" value="C:early endosome membrane"/>
    <property type="evidence" value="ECO:0007669"/>
    <property type="project" value="TreeGrafter"/>
</dbReference>
<accession>A0A7K5R7D0</accession>
<organism evidence="2 3">
    <name type="scientific">Prunella himalayana</name>
    <dbReference type="NCBI Taxonomy" id="670356"/>
    <lineage>
        <taxon>Eukaryota</taxon>
        <taxon>Metazoa</taxon>
        <taxon>Chordata</taxon>
        <taxon>Craniata</taxon>
        <taxon>Vertebrata</taxon>
        <taxon>Euteleostomi</taxon>
        <taxon>Archelosauria</taxon>
        <taxon>Archosauria</taxon>
        <taxon>Dinosauria</taxon>
        <taxon>Saurischia</taxon>
        <taxon>Theropoda</taxon>
        <taxon>Coelurosauria</taxon>
        <taxon>Aves</taxon>
        <taxon>Neognathae</taxon>
        <taxon>Neoaves</taxon>
        <taxon>Telluraves</taxon>
        <taxon>Australaves</taxon>
        <taxon>Passeriformes</taxon>
        <taxon>Passeroidea</taxon>
        <taxon>Prunellidae</taxon>
        <taxon>Prunella</taxon>
    </lineage>
</organism>
<evidence type="ECO:0000259" key="1">
    <source>
        <dbReference type="SMART" id="SM01421"/>
    </source>
</evidence>
<dbReference type="GO" id="GO:0006622">
    <property type="term" value="P:protein targeting to lysosome"/>
    <property type="evidence" value="ECO:0007669"/>
    <property type="project" value="TreeGrafter"/>
</dbReference>
<dbReference type="Proteomes" id="UP000566454">
    <property type="component" value="Unassembled WGS sequence"/>
</dbReference>
<name>A0A7K5R7D0_9PASE</name>
<dbReference type="PANTHER" id="PTHR46319">
    <property type="entry name" value="ZINC FINGER FYVE DOMAIN-CONTAINING PROTEIN"/>
    <property type="match status" value="1"/>
</dbReference>
<dbReference type="Gene3D" id="3.30.1360.220">
    <property type="entry name" value="Domain of unknown function (DUF3480), N-terminal subdomain"/>
    <property type="match status" value="1"/>
</dbReference>
<sequence>VTGASFVVFNGALKTSSGFLAKSSIVEDGLMVQITRETMESLRQALRDKKDFRITCGEVDAGDVKEYVDICWVENEEKTNKG</sequence>
<proteinExistence type="predicted"/>
<evidence type="ECO:0000313" key="3">
    <source>
        <dbReference type="Proteomes" id="UP000566454"/>
    </source>
</evidence>